<feature type="compositionally biased region" description="Polar residues" evidence="1">
    <location>
        <begin position="160"/>
        <end position="198"/>
    </location>
</feature>
<sequence>MSSAALPPSSSHHVRSNSTTSSSAHSTTTTTTSDHSNQAEPQLSHHSEDPNNTQLVSRSDVAFIVLQYLREENFKESYEAFKKESREILADFDTNSQLKGLSKILTEYVQLSNLQQQNSYRQALVHSICRDVKKQQTVSNLLEAMTSLLESVSSEQFIYSSNPGHHSNQESSTRYCYPPSQQQQPIGSNSHNSTNAHSMAQFDRVQTNVTASSSSSNSSSTMTTGNISCTTPSISPSATSCTGTIPNHSVIGSALSPHSSHSRDSSSTTNHSIVSAASVASQVPVTNQSKQKKSSTQTKTKKQSKTSKVEKKATTSTQPPPTFPPLYPPLNACFPFPMYPPNAIPFHPIPVTLPDPIETPLSTNSSTPASTNYSSDQKENHGNMQITPPSSSPKTPRHKGQSSTSPTTIQKIFGSVPNSTSTAEPNFAADDFFNSPSFFFQSPLLAKTLTSGKRKRERFEIEENTGLCVTLFEDNNTKADKDHSDVDAFLATLKYD</sequence>
<dbReference type="EMBL" id="VFQX01000061">
    <property type="protein sequence ID" value="KAF0973236.1"/>
    <property type="molecule type" value="Genomic_DNA"/>
</dbReference>
<dbReference type="PROSITE" id="PS50896">
    <property type="entry name" value="LISH"/>
    <property type="match status" value="1"/>
</dbReference>
<dbReference type="OMA" id="ATHIQHH"/>
<dbReference type="VEuPathDB" id="AmoebaDB:NF0033160"/>
<feature type="region of interest" description="Disordered" evidence="1">
    <location>
        <begin position="252"/>
        <end position="271"/>
    </location>
</feature>
<dbReference type="VEuPathDB" id="AmoebaDB:FDP41_008443"/>
<feature type="region of interest" description="Disordered" evidence="1">
    <location>
        <begin position="1"/>
        <end position="54"/>
    </location>
</feature>
<feature type="compositionally biased region" description="Low complexity" evidence="1">
    <location>
        <begin position="253"/>
        <end position="271"/>
    </location>
</feature>
<feature type="region of interest" description="Disordered" evidence="1">
    <location>
        <begin position="160"/>
        <end position="228"/>
    </location>
</feature>
<feature type="compositionally biased region" description="Low complexity" evidence="1">
    <location>
        <begin position="1"/>
        <end position="36"/>
    </location>
</feature>
<evidence type="ECO:0000256" key="1">
    <source>
        <dbReference type="SAM" id="MobiDB-lite"/>
    </source>
</evidence>
<dbReference type="VEuPathDB" id="AmoebaDB:NfTy_093270"/>
<dbReference type="GeneID" id="68115661"/>
<dbReference type="OrthoDB" id="21591at2759"/>
<organism evidence="2 3">
    <name type="scientific">Naegleria fowleri</name>
    <name type="common">Brain eating amoeba</name>
    <dbReference type="NCBI Taxonomy" id="5763"/>
    <lineage>
        <taxon>Eukaryota</taxon>
        <taxon>Discoba</taxon>
        <taxon>Heterolobosea</taxon>
        <taxon>Tetramitia</taxon>
        <taxon>Eutetramitia</taxon>
        <taxon>Vahlkampfiidae</taxon>
        <taxon>Naegleria</taxon>
    </lineage>
</organism>
<feature type="region of interest" description="Disordered" evidence="1">
    <location>
        <begin position="278"/>
        <end position="325"/>
    </location>
</feature>
<feature type="compositionally biased region" description="Polar residues" evidence="1">
    <location>
        <begin position="382"/>
        <end position="394"/>
    </location>
</feature>
<dbReference type="AlphaFoldDB" id="A0A6A5BF49"/>
<feature type="compositionally biased region" description="Low complexity" evidence="1">
    <location>
        <begin position="207"/>
        <end position="228"/>
    </location>
</feature>
<feature type="region of interest" description="Disordered" evidence="1">
    <location>
        <begin position="357"/>
        <end position="409"/>
    </location>
</feature>
<dbReference type="Proteomes" id="UP000444721">
    <property type="component" value="Unassembled WGS sequence"/>
</dbReference>
<evidence type="ECO:0000313" key="3">
    <source>
        <dbReference type="Proteomes" id="UP000444721"/>
    </source>
</evidence>
<gene>
    <name evidence="2" type="ORF">FDP41_008443</name>
</gene>
<feature type="compositionally biased region" description="Polar residues" evidence="1">
    <location>
        <begin position="360"/>
        <end position="375"/>
    </location>
</feature>
<reference evidence="2 3" key="1">
    <citation type="journal article" date="2019" name="Sci. Rep.">
        <title>Nanopore sequencing improves the draft genome of the human pathogenic amoeba Naegleria fowleri.</title>
        <authorList>
            <person name="Liechti N."/>
            <person name="Schurch N."/>
            <person name="Bruggmann R."/>
            <person name="Wittwer M."/>
        </authorList>
    </citation>
    <scope>NUCLEOTIDE SEQUENCE [LARGE SCALE GENOMIC DNA]</scope>
    <source>
        <strain evidence="2 3">ATCC 30894</strain>
    </source>
</reference>
<accession>A0A6A5BF49</accession>
<comment type="caution">
    <text evidence="2">The sequence shown here is derived from an EMBL/GenBank/DDBJ whole genome shotgun (WGS) entry which is preliminary data.</text>
</comment>
<dbReference type="InterPro" id="IPR006594">
    <property type="entry name" value="LisH"/>
</dbReference>
<proteinExistence type="predicted"/>
<evidence type="ECO:0000313" key="2">
    <source>
        <dbReference type="EMBL" id="KAF0973236.1"/>
    </source>
</evidence>
<name>A0A6A5BF49_NAEFO</name>
<dbReference type="SMART" id="SM00667">
    <property type="entry name" value="LisH"/>
    <property type="match status" value="1"/>
</dbReference>
<protein>
    <submittedName>
        <fullName evidence="2">Uncharacterized protein</fullName>
    </submittedName>
</protein>
<keyword evidence="3" id="KW-1185">Reference proteome</keyword>
<dbReference type="RefSeq" id="XP_044557949.1">
    <property type="nucleotide sequence ID" value="XM_044712297.1"/>
</dbReference>